<gene>
    <name evidence="1" type="ORF">SFRICE_035092</name>
</gene>
<accession>A0A2H1WG23</accession>
<name>A0A2H1WG23_SPOFR</name>
<organism evidence="1">
    <name type="scientific">Spodoptera frugiperda</name>
    <name type="common">Fall armyworm</name>
    <dbReference type="NCBI Taxonomy" id="7108"/>
    <lineage>
        <taxon>Eukaryota</taxon>
        <taxon>Metazoa</taxon>
        <taxon>Ecdysozoa</taxon>
        <taxon>Arthropoda</taxon>
        <taxon>Hexapoda</taxon>
        <taxon>Insecta</taxon>
        <taxon>Pterygota</taxon>
        <taxon>Neoptera</taxon>
        <taxon>Endopterygota</taxon>
        <taxon>Lepidoptera</taxon>
        <taxon>Glossata</taxon>
        <taxon>Ditrysia</taxon>
        <taxon>Noctuoidea</taxon>
        <taxon>Noctuidae</taxon>
        <taxon>Amphipyrinae</taxon>
        <taxon>Spodoptera</taxon>
    </lineage>
</organism>
<proteinExistence type="predicted"/>
<dbReference type="EMBL" id="ODYU01008105">
    <property type="protein sequence ID" value="SOQ51414.1"/>
    <property type="molecule type" value="Genomic_DNA"/>
</dbReference>
<protein>
    <submittedName>
        <fullName evidence="1">SFRICE_035092</fullName>
    </submittedName>
</protein>
<reference evidence="1" key="1">
    <citation type="submission" date="2016-07" db="EMBL/GenBank/DDBJ databases">
        <authorList>
            <person name="Bretaudeau A."/>
        </authorList>
    </citation>
    <scope>NUCLEOTIDE SEQUENCE</scope>
    <source>
        <strain evidence="1">Rice</strain>
        <tissue evidence="1">Whole body</tissue>
    </source>
</reference>
<evidence type="ECO:0000313" key="1">
    <source>
        <dbReference type="EMBL" id="SOQ51414.1"/>
    </source>
</evidence>
<sequence>MENSIDGQQKLALNTSKKKNILKFKRTESLTPTDRTSKEDNGLQTFKKRAYSFLKDWKFWKTTQLLLLRCCGGESQPMTSPTLDEARWTARLLQTNLIYSCVRSEAPVNPLEHLKYAPHLMPRRNAEHFHLKTVRKIEISVGDPCFGTYGLARPD</sequence>
<dbReference type="AlphaFoldDB" id="A0A2H1WG23"/>